<organism evidence="1 2">
    <name type="scientific">Sporosarcina quadrami</name>
    <dbReference type="NCBI Taxonomy" id="2762234"/>
    <lineage>
        <taxon>Bacteria</taxon>
        <taxon>Bacillati</taxon>
        <taxon>Bacillota</taxon>
        <taxon>Bacilli</taxon>
        <taxon>Bacillales</taxon>
        <taxon>Caryophanaceae</taxon>
        <taxon>Sporosarcina</taxon>
    </lineage>
</organism>
<evidence type="ECO:0008006" key="3">
    <source>
        <dbReference type="Google" id="ProtNLM"/>
    </source>
</evidence>
<sequence>MNSCCICKEMEKLLEEQKLLENFGKDCRYLQLPKKMDTIPFMLVSTDKFSNFQAIYNKGLTPFFRIESLIPSTCCAKLRLLKPSNLYGRYTNCVSELYALQKTDVCIYVNICCFIAIEPLAPQFVDRTPPFIEVKV</sequence>
<gene>
    <name evidence="1" type="ORF">H9649_15205</name>
</gene>
<dbReference type="Proteomes" id="UP000626786">
    <property type="component" value="Unassembled WGS sequence"/>
</dbReference>
<keyword evidence="2" id="KW-1185">Reference proteome</keyword>
<dbReference type="InterPro" id="IPR019593">
    <property type="entry name" value="Spore_coat_protein_Z/Y"/>
</dbReference>
<evidence type="ECO:0000313" key="2">
    <source>
        <dbReference type="Proteomes" id="UP000626786"/>
    </source>
</evidence>
<protein>
    <recommendedName>
        <fullName evidence="3">Spore coat protein Z</fullName>
    </recommendedName>
</protein>
<comment type="caution">
    <text evidence="1">The sequence shown here is derived from an EMBL/GenBank/DDBJ whole genome shotgun (WGS) entry which is preliminary data.</text>
</comment>
<dbReference type="Pfam" id="PF10612">
    <property type="entry name" value="Spore-coat_CotZ"/>
    <property type="match status" value="1"/>
</dbReference>
<accession>A0ABR8UEA8</accession>
<dbReference type="RefSeq" id="WP_191695747.1">
    <property type="nucleotide sequence ID" value="NZ_JACSQN010000017.1"/>
</dbReference>
<dbReference type="EMBL" id="JACSQN010000017">
    <property type="protein sequence ID" value="MBD7985919.1"/>
    <property type="molecule type" value="Genomic_DNA"/>
</dbReference>
<reference evidence="1 2" key="1">
    <citation type="submission" date="2020-08" db="EMBL/GenBank/DDBJ databases">
        <title>A Genomic Blueprint of the Chicken Gut Microbiome.</title>
        <authorList>
            <person name="Gilroy R."/>
            <person name="Ravi A."/>
            <person name="Getino M."/>
            <person name="Pursley I."/>
            <person name="Horton D.L."/>
            <person name="Alikhan N.-F."/>
            <person name="Baker D."/>
            <person name="Gharbi K."/>
            <person name="Hall N."/>
            <person name="Watson M."/>
            <person name="Adriaenssens E.M."/>
            <person name="Foster-Nyarko E."/>
            <person name="Jarju S."/>
            <person name="Secka A."/>
            <person name="Antonio M."/>
            <person name="Oren A."/>
            <person name="Chaudhuri R."/>
            <person name="La Ragione R.M."/>
            <person name="Hildebrand F."/>
            <person name="Pallen M.J."/>
        </authorList>
    </citation>
    <scope>NUCLEOTIDE SEQUENCE [LARGE SCALE GENOMIC DNA]</scope>
    <source>
        <strain evidence="1 2">Sa2YVA2</strain>
    </source>
</reference>
<evidence type="ECO:0000313" key="1">
    <source>
        <dbReference type="EMBL" id="MBD7985919.1"/>
    </source>
</evidence>
<proteinExistence type="predicted"/>
<name>A0ABR8UEA8_9BACL</name>